<feature type="transmembrane region" description="Helical" evidence="8">
    <location>
        <begin position="314"/>
        <end position="342"/>
    </location>
</feature>
<evidence type="ECO:0000256" key="4">
    <source>
        <dbReference type="ARBA" id="ARBA00022692"/>
    </source>
</evidence>
<evidence type="ECO:0000256" key="7">
    <source>
        <dbReference type="RuleBase" id="RU362091"/>
    </source>
</evidence>
<dbReference type="Proteomes" id="UP000070186">
    <property type="component" value="Unassembled WGS sequence"/>
</dbReference>
<dbReference type="GO" id="GO:0022857">
    <property type="term" value="F:transmembrane transporter activity"/>
    <property type="evidence" value="ECO:0007669"/>
    <property type="project" value="InterPro"/>
</dbReference>
<evidence type="ECO:0000256" key="2">
    <source>
        <dbReference type="ARBA" id="ARBA00006434"/>
    </source>
</evidence>
<dbReference type="GO" id="GO:0005886">
    <property type="term" value="C:plasma membrane"/>
    <property type="evidence" value="ECO:0007669"/>
    <property type="project" value="TreeGrafter"/>
</dbReference>
<accession>A0A133XFB4</accession>
<comment type="caution">
    <text evidence="9">The sequence shown here is derived from an EMBL/GenBank/DDBJ whole genome shotgun (WGS) entry which is preliminary data.</text>
</comment>
<dbReference type="Pfam" id="PF00474">
    <property type="entry name" value="SSF"/>
    <property type="match status" value="1"/>
</dbReference>
<evidence type="ECO:0000256" key="8">
    <source>
        <dbReference type="SAM" id="Phobius"/>
    </source>
</evidence>
<protein>
    <submittedName>
        <fullName evidence="9">Sodium:solute symporter</fullName>
    </submittedName>
</protein>
<proteinExistence type="inferred from homology"/>
<feature type="transmembrane region" description="Helical" evidence="8">
    <location>
        <begin position="76"/>
        <end position="94"/>
    </location>
</feature>
<keyword evidence="4 8" id="KW-0812">Transmembrane</keyword>
<dbReference type="PROSITE" id="PS50283">
    <property type="entry name" value="NA_SOLUT_SYMP_3"/>
    <property type="match status" value="1"/>
</dbReference>
<dbReference type="PANTHER" id="PTHR48086">
    <property type="entry name" value="SODIUM/PROLINE SYMPORTER-RELATED"/>
    <property type="match status" value="1"/>
</dbReference>
<dbReference type="AlphaFoldDB" id="A0A133XFB4"/>
<feature type="transmembrane region" description="Helical" evidence="8">
    <location>
        <begin position="418"/>
        <end position="437"/>
    </location>
</feature>
<dbReference type="InterPro" id="IPR038377">
    <property type="entry name" value="Na/Glc_symporter_sf"/>
</dbReference>
<organism evidence="9 10">
    <name type="scientific">Dechloromonas denitrificans</name>
    <dbReference type="NCBI Taxonomy" id="281362"/>
    <lineage>
        <taxon>Bacteria</taxon>
        <taxon>Pseudomonadati</taxon>
        <taxon>Pseudomonadota</taxon>
        <taxon>Betaproteobacteria</taxon>
        <taxon>Rhodocyclales</taxon>
        <taxon>Azonexaceae</taxon>
        <taxon>Dechloromonas</taxon>
    </lineage>
</organism>
<sequence length="513" mass="54968">MLIWFVVLYLLVSIGIGLFAATRVHSAKDFAVAGRHLPLPVVTATVFATWFGAEAVFGVSATFVKEGLTGVVADPFGSSMCLIIAGVFFSRKLYKLNILTLGDYFRLRYNRTVEVLTTLCIVASYLGWVSAQIKALGLVFNVVTAGYVSQTAGMILGAAIVLTYTTFGGMLSVAILDFVQMGVIMGGMLYIGYVVSGLTGGVELVINHASAAGKLDFFPPPDPWLWLTFLGAWITMMLGSIPQQDVFQRITSAKSQKIALWGSILGASIYFCFTFVPMFIAYSATLIDPELFNGLLQTDSQLVLPTLVLQHTPVFAQAIFFGAVLSAIMSCSSATLLAPSVAFSENIVRGFFPHMGDHQFLKVMRASIVIFAGIVLGFALYSSASIFKMVENAYKVTLAGAFVPLFFGAFWKRATTQGALAAIIGGLSAWLLVEALVSTGGARTGDYAYALAGAGQLVPPQLIGLAVSMLGMLLGSLLPQWVGRPTPPIDIHAVLHHRAAAETQHTTEHPHQH</sequence>
<dbReference type="EMBL" id="LODL01000035">
    <property type="protein sequence ID" value="KXB29652.1"/>
    <property type="molecule type" value="Genomic_DNA"/>
</dbReference>
<feature type="transmembrane region" description="Helical" evidence="8">
    <location>
        <begin position="393"/>
        <end position="411"/>
    </location>
</feature>
<dbReference type="InterPro" id="IPR001734">
    <property type="entry name" value="Na/solute_symporter"/>
</dbReference>
<feature type="transmembrane region" description="Helical" evidence="8">
    <location>
        <begin position="153"/>
        <end position="176"/>
    </location>
</feature>
<feature type="transmembrane region" description="Helical" evidence="8">
    <location>
        <begin position="6"/>
        <end position="25"/>
    </location>
</feature>
<comment type="subcellular location">
    <subcellularLocation>
        <location evidence="1">Membrane</location>
        <topology evidence="1">Multi-pass membrane protein</topology>
    </subcellularLocation>
</comment>
<feature type="transmembrane region" description="Helical" evidence="8">
    <location>
        <begin position="37"/>
        <end position="64"/>
    </location>
</feature>
<dbReference type="InterPro" id="IPR050277">
    <property type="entry name" value="Sodium:Solute_Symporter"/>
</dbReference>
<feature type="transmembrane region" description="Helical" evidence="8">
    <location>
        <begin position="223"/>
        <end position="239"/>
    </location>
</feature>
<evidence type="ECO:0000313" key="9">
    <source>
        <dbReference type="EMBL" id="KXB29652.1"/>
    </source>
</evidence>
<dbReference type="PANTHER" id="PTHR48086:SF7">
    <property type="entry name" value="SODIUM-SOLUTE SYMPORTER-RELATED"/>
    <property type="match status" value="1"/>
</dbReference>
<keyword evidence="6 8" id="KW-0472">Membrane</keyword>
<dbReference type="STRING" id="281362.AT959_17115"/>
<comment type="similarity">
    <text evidence="2 7">Belongs to the sodium:solute symporter (SSF) (TC 2.A.21) family.</text>
</comment>
<dbReference type="RefSeq" id="WP_066885691.1">
    <property type="nucleotide sequence ID" value="NZ_LODL01000035.1"/>
</dbReference>
<gene>
    <name evidence="9" type="ORF">AT959_17115</name>
</gene>
<evidence type="ECO:0000256" key="1">
    <source>
        <dbReference type="ARBA" id="ARBA00004141"/>
    </source>
</evidence>
<evidence type="ECO:0000256" key="5">
    <source>
        <dbReference type="ARBA" id="ARBA00022989"/>
    </source>
</evidence>
<evidence type="ECO:0000256" key="3">
    <source>
        <dbReference type="ARBA" id="ARBA00022448"/>
    </source>
</evidence>
<keyword evidence="3" id="KW-0813">Transport</keyword>
<reference evidence="9 10" key="1">
    <citation type="submission" date="2015-12" db="EMBL/GenBank/DDBJ databases">
        <title>Nitrous oxide reduction kinetics distinguish bacteria harboring typical versus atypical NosZ.</title>
        <authorList>
            <person name="Yoon S."/>
            <person name="Nissen S."/>
            <person name="Park D."/>
            <person name="Sanford R.A."/>
            <person name="Loeffler F.E."/>
        </authorList>
    </citation>
    <scope>NUCLEOTIDE SEQUENCE [LARGE SCALE GENOMIC DNA]</scope>
    <source>
        <strain evidence="9 10">ATCC BAA-841</strain>
    </source>
</reference>
<feature type="transmembrane region" description="Helical" evidence="8">
    <location>
        <begin position="363"/>
        <end position="381"/>
    </location>
</feature>
<evidence type="ECO:0000313" key="10">
    <source>
        <dbReference type="Proteomes" id="UP000070186"/>
    </source>
</evidence>
<feature type="transmembrane region" description="Helical" evidence="8">
    <location>
        <begin position="457"/>
        <end position="478"/>
    </location>
</feature>
<feature type="transmembrane region" description="Helical" evidence="8">
    <location>
        <begin position="188"/>
        <end position="211"/>
    </location>
</feature>
<name>A0A133XFB4_9RHOO</name>
<feature type="transmembrane region" description="Helical" evidence="8">
    <location>
        <begin position="260"/>
        <end position="282"/>
    </location>
</feature>
<dbReference type="Gene3D" id="1.20.1730.10">
    <property type="entry name" value="Sodium/glucose cotransporter"/>
    <property type="match status" value="1"/>
</dbReference>
<dbReference type="CDD" id="cd11474">
    <property type="entry name" value="SLC5sbd_CHT"/>
    <property type="match status" value="1"/>
</dbReference>
<feature type="transmembrane region" description="Helical" evidence="8">
    <location>
        <begin position="115"/>
        <end position="133"/>
    </location>
</feature>
<keyword evidence="5 8" id="KW-1133">Transmembrane helix</keyword>
<evidence type="ECO:0000256" key="6">
    <source>
        <dbReference type="ARBA" id="ARBA00023136"/>
    </source>
</evidence>
<keyword evidence="10" id="KW-1185">Reference proteome</keyword>